<evidence type="ECO:0000313" key="1">
    <source>
        <dbReference type="EMBL" id="GGA18340.1"/>
    </source>
</evidence>
<protein>
    <recommendedName>
        <fullName evidence="3">Winged helix-turn-helix domain-containing protein</fullName>
    </recommendedName>
</protein>
<proteinExistence type="predicted"/>
<comment type="caution">
    <text evidence="1">The sequence shown here is derived from an EMBL/GenBank/DDBJ whole genome shotgun (WGS) entry which is preliminary data.</text>
</comment>
<dbReference type="PANTHER" id="PTHR30528:SF0">
    <property type="entry name" value="CYTOPLASMIC PROTEIN"/>
    <property type="match status" value="1"/>
</dbReference>
<accession>A0A8J2XKY9</accession>
<reference evidence="1" key="1">
    <citation type="journal article" date="2014" name="Int. J. Syst. Evol. Microbiol.">
        <title>Complete genome sequence of Corynebacterium casei LMG S-19264T (=DSM 44701T), isolated from a smear-ripened cheese.</title>
        <authorList>
            <consortium name="US DOE Joint Genome Institute (JGI-PGF)"/>
            <person name="Walter F."/>
            <person name="Albersmeier A."/>
            <person name="Kalinowski J."/>
            <person name="Ruckert C."/>
        </authorList>
    </citation>
    <scope>NUCLEOTIDE SEQUENCE</scope>
    <source>
        <strain evidence="1">CGMCC 1.12785</strain>
    </source>
</reference>
<name>A0A8J2XKY9_9MICO</name>
<dbReference type="Proteomes" id="UP000616114">
    <property type="component" value="Unassembled WGS sequence"/>
</dbReference>
<sequence length="426" mass="47560">MRNSVPDGPGTSDPRPVPHAAALTVRPRRIGADRLRRIALAAQGFDRPRPARPDAGHIRRTMERIALLQIDSVNVLSRSHYLPLFSRLGAYPRERLDGLLSRSPRLLVEYWAHEAAFLRPDLARSFGWRSQRWTERLGREAAGHDEAFAALLDDVRGALERHGPMTARQLDDLLSHEIPERPKDHWGWNHTRVRRAAELLFYGQQIGSTGRSPQFERTFAPLDVVHPALAEPDQDPQQSARTLVAAAAGALGVATLDCLADYFRMPASLAAQGVAQLEAEGLLEPVETPMGRPAWLWHEARAPRRIDAAALLSPFDSLVFNRRRIEAIFGFRYRIEIYTPAAKRRYGYYVLPFLHGDRLAARVDLKADRARGRLLIRSAWAEPGLTGEGVLALRAELETLAGWLGLSGLEPGTQGDLMDALRRTGL</sequence>
<dbReference type="InterPro" id="IPR009351">
    <property type="entry name" value="AlkZ-like"/>
</dbReference>
<dbReference type="Pfam" id="PF06224">
    <property type="entry name" value="AlkZ-like"/>
    <property type="match status" value="1"/>
</dbReference>
<evidence type="ECO:0000313" key="2">
    <source>
        <dbReference type="Proteomes" id="UP000616114"/>
    </source>
</evidence>
<gene>
    <name evidence="1" type="ORF">GCM10011333_21730</name>
</gene>
<dbReference type="AlphaFoldDB" id="A0A8J2XKY9"/>
<reference evidence="1" key="2">
    <citation type="submission" date="2020-09" db="EMBL/GenBank/DDBJ databases">
        <authorList>
            <person name="Sun Q."/>
            <person name="Zhou Y."/>
        </authorList>
    </citation>
    <scope>NUCLEOTIDE SEQUENCE</scope>
    <source>
        <strain evidence="1">CGMCC 1.12785</strain>
    </source>
</reference>
<dbReference type="RefSeq" id="WP_188550916.1">
    <property type="nucleotide sequence ID" value="NZ_BMFY01000009.1"/>
</dbReference>
<organism evidence="1 2">
    <name type="scientific">Sediminivirga luteola</name>
    <dbReference type="NCBI Taxonomy" id="1774748"/>
    <lineage>
        <taxon>Bacteria</taxon>
        <taxon>Bacillati</taxon>
        <taxon>Actinomycetota</taxon>
        <taxon>Actinomycetes</taxon>
        <taxon>Micrococcales</taxon>
        <taxon>Brevibacteriaceae</taxon>
        <taxon>Sediminivirga</taxon>
    </lineage>
</organism>
<dbReference type="EMBL" id="BMFY01000009">
    <property type="protein sequence ID" value="GGA18340.1"/>
    <property type="molecule type" value="Genomic_DNA"/>
</dbReference>
<keyword evidence="2" id="KW-1185">Reference proteome</keyword>
<evidence type="ECO:0008006" key="3">
    <source>
        <dbReference type="Google" id="ProtNLM"/>
    </source>
</evidence>
<dbReference type="PANTHER" id="PTHR30528">
    <property type="entry name" value="CYTOPLASMIC PROTEIN"/>
    <property type="match status" value="1"/>
</dbReference>